<feature type="compositionally biased region" description="Polar residues" evidence="1">
    <location>
        <begin position="537"/>
        <end position="546"/>
    </location>
</feature>
<gene>
    <name evidence="3" type="ORF">PCOS0759_LOCUS484</name>
</gene>
<feature type="domain" description="DUF676" evidence="2">
    <location>
        <begin position="814"/>
        <end position="1013"/>
    </location>
</feature>
<accession>A0A7S1PF47</accession>
<dbReference type="InterPro" id="IPR007751">
    <property type="entry name" value="DUF676_lipase-like"/>
</dbReference>
<dbReference type="EMBL" id="HBGD01000624">
    <property type="protein sequence ID" value="CAD9077253.1"/>
    <property type="molecule type" value="Transcribed_RNA"/>
</dbReference>
<feature type="compositionally biased region" description="Low complexity" evidence="1">
    <location>
        <begin position="396"/>
        <end position="416"/>
    </location>
</feature>
<evidence type="ECO:0000259" key="2">
    <source>
        <dbReference type="Pfam" id="PF05057"/>
    </source>
</evidence>
<dbReference type="SUPFAM" id="SSF53474">
    <property type="entry name" value="alpha/beta-Hydrolases"/>
    <property type="match status" value="1"/>
</dbReference>
<evidence type="ECO:0000256" key="1">
    <source>
        <dbReference type="SAM" id="MobiDB-lite"/>
    </source>
</evidence>
<dbReference type="InterPro" id="IPR044294">
    <property type="entry name" value="Lipase-like"/>
</dbReference>
<dbReference type="PANTHER" id="PTHR12482:SF5">
    <property type="entry name" value="DUF676 DOMAIN-CONTAINING PROTEIN"/>
    <property type="match status" value="1"/>
</dbReference>
<evidence type="ECO:0000313" key="3">
    <source>
        <dbReference type="EMBL" id="CAD9077253.1"/>
    </source>
</evidence>
<feature type="compositionally biased region" description="Low complexity" evidence="1">
    <location>
        <begin position="442"/>
        <end position="452"/>
    </location>
</feature>
<sequence>MPFFATLELLLSPERLINTDLTKKGVYKLQIAFPNTSSQRRQKYRIAKVSLVPSAVYLRSGGGDGGENQQPDNTSAALKDTPSPVVFLPTDRSLQLRLERHSTQLIYPSNAKIETVHHQTSSNGQASSNTSSSGHSSYASSSSSSSSGSSRRRSSLFGGLVGSGTSASSGGSGVPPKLATGHSNNQSRNSTGKLFKYTSRHFHILYKEQEITFLDNILITVEWMDILHWMQKEEELEIVVELCMLREPPQTDLHKLCDEMDLEWDPEIAFQHYLLLHHNDEAYWDSVLSNNLRINGIWEGVNTVHPVSFNDGWNYCMMWMGVHSCVTRLQYYVGKDDWAGKVGNSRKKTLPPQSPSVTFMKPPLPSPNRGSPRKRSSVNMSPLRSSPKIHRGIPKSASTNSFSSIISSDSSNGSRSVPEVKPSGARRRSSISRRLFSYVTSSSRSLDTSSNTGTSNADDSVNGVHSAMDEYISQKHQRLFDKDFIPYVNQNLKPLWPSIGSMQFYSPNAETLTICTNFVRLIARNWQYMNERLGQILTSPNEGSPKQKTHVSKSSSNSRLSLSPINGGGNSPGLPSPARGRRSFSPTSSVSSPSSSTQRSPSSPSARRRSSNPPPISASTLFNASLSISDSSTAIVNLSEKSALWIPKTYRMLGEKWVQELHELYKGKFERPWMLPYLLNDLFRLPFELDMTIRWKEILQRCSMDLGSVHTELRAQHRRNVEREWYLFVHQPELLEQKNAHSDPVLSQTRVSDSMFPSMRSCKEKHLSQFSIEYLRVPSEKVPPPLMNILSSPQSKLVQHKSPTETNFDPLSRNCKHLIVFVPGFKGSPFDFRLLRFLLELHLYPSQCKYFFFEPQSELYHTLSIRDMATTFAEALTNHIKERKLRFEKISFFAHSLGGLIVRSTLQPNTQAFQIFDSVVPPEKYFTFCTFGSPHLGSFSLKSTLVSTAIYFMSTVQNIKCLQMLSFADEADMTESWLYNLNSAENMRKNFSRHFKHVILCGSKQDTFVNFTSSTVYFDEQSVQSNIGVGSDVIASWVKEFDDCLSNSHIVKMNVRFSPSARSSSSNSFEKFTGKFFHVAYMLDETFLNGLISLHIRDIFAK</sequence>
<dbReference type="AlphaFoldDB" id="A0A7S1PF47"/>
<feature type="region of interest" description="Disordered" evidence="1">
    <location>
        <begin position="537"/>
        <end position="616"/>
    </location>
</feature>
<feature type="region of interest" description="Disordered" evidence="1">
    <location>
        <begin position="116"/>
        <end position="191"/>
    </location>
</feature>
<feature type="region of interest" description="Disordered" evidence="1">
    <location>
        <begin position="442"/>
        <end position="461"/>
    </location>
</feature>
<reference evidence="3" key="1">
    <citation type="submission" date="2021-01" db="EMBL/GenBank/DDBJ databases">
        <authorList>
            <person name="Corre E."/>
            <person name="Pelletier E."/>
            <person name="Niang G."/>
            <person name="Scheremetjew M."/>
            <person name="Finn R."/>
            <person name="Kale V."/>
            <person name="Holt S."/>
            <person name="Cochrane G."/>
            <person name="Meng A."/>
            <person name="Brown T."/>
            <person name="Cohen L."/>
        </authorList>
    </citation>
    <scope>NUCLEOTIDE SEQUENCE</scope>
    <source>
        <strain evidence="3">WS</strain>
    </source>
</reference>
<name>A0A7S1PF47_9EUKA</name>
<feature type="compositionally biased region" description="Polar residues" evidence="1">
    <location>
        <begin position="67"/>
        <end position="76"/>
    </location>
</feature>
<dbReference type="Gene3D" id="3.40.50.1820">
    <property type="entry name" value="alpha/beta hydrolase"/>
    <property type="match status" value="1"/>
</dbReference>
<feature type="compositionally biased region" description="Low complexity" evidence="1">
    <location>
        <begin position="552"/>
        <end position="565"/>
    </location>
</feature>
<dbReference type="InterPro" id="IPR029058">
    <property type="entry name" value="AB_hydrolase_fold"/>
</dbReference>
<feature type="compositionally biased region" description="Low complexity" evidence="1">
    <location>
        <begin position="121"/>
        <end position="169"/>
    </location>
</feature>
<feature type="region of interest" description="Disordered" evidence="1">
    <location>
        <begin position="342"/>
        <end position="428"/>
    </location>
</feature>
<dbReference type="Pfam" id="PF05057">
    <property type="entry name" value="DUF676"/>
    <property type="match status" value="1"/>
</dbReference>
<proteinExistence type="predicted"/>
<organism evidence="3">
    <name type="scientific">Percolomonas cosmopolitus</name>
    <dbReference type="NCBI Taxonomy" id="63605"/>
    <lineage>
        <taxon>Eukaryota</taxon>
        <taxon>Discoba</taxon>
        <taxon>Heterolobosea</taxon>
        <taxon>Tetramitia</taxon>
        <taxon>Eutetramitia</taxon>
        <taxon>Percolomonadidae</taxon>
        <taxon>Percolomonas</taxon>
    </lineage>
</organism>
<protein>
    <recommendedName>
        <fullName evidence="2">DUF676 domain-containing protein</fullName>
    </recommendedName>
</protein>
<feature type="compositionally biased region" description="Low complexity" evidence="1">
    <location>
        <begin position="572"/>
        <end position="605"/>
    </location>
</feature>
<feature type="compositionally biased region" description="Polar residues" evidence="1">
    <location>
        <begin position="181"/>
        <end position="191"/>
    </location>
</feature>
<dbReference type="PANTHER" id="PTHR12482">
    <property type="entry name" value="LIPASE ROG1-RELATED-RELATED"/>
    <property type="match status" value="1"/>
</dbReference>
<feature type="region of interest" description="Disordered" evidence="1">
    <location>
        <begin position="60"/>
        <end position="85"/>
    </location>
</feature>